<dbReference type="NCBIfam" id="TIGR00396">
    <property type="entry name" value="leuS_bact"/>
    <property type="match status" value="1"/>
</dbReference>
<dbReference type="Gene3D" id="3.40.50.620">
    <property type="entry name" value="HUPs"/>
    <property type="match status" value="2"/>
</dbReference>
<dbReference type="InterPro" id="IPR009080">
    <property type="entry name" value="tRNAsynth_Ia_anticodon-bd"/>
</dbReference>
<evidence type="ECO:0000256" key="8">
    <source>
        <dbReference type="ARBA" id="ARBA00047469"/>
    </source>
</evidence>
<feature type="domain" description="Aminoacyl-tRNA synthetase class Ia" evidence="11">
    <location>
        <begin position="641"/>
        <end position="685"/>
    </location>
</feature>
<dbReference type="Pfam" id="PF08264">
    <property type="entry name" value="Anticodon_1"/>
    <property type="match status" value="1"/>
</dbReference>
<feature type="binding site" evidence="9">
    <location>
        <position position="650"/>
    </location>
    <ligand>
        <name>ATP</name>
        <dbReference type="ChEBI" id="CHEBI:30616"/>
    </ligand>
</feature>
<dbReference type="Pfam" id="PF09334">
    <property type="entry name" value="tRNA-synt_1g"/>
    <property type="match status" value="1"/>
</dbReference>
<dbReference type="PANTHER" id="PTHR43740">
    <property type="entry name" value="LEUCYL-TRNA SYNTHETASE"/>
    <property type="match status" value="1"/>
</dbReference>
<dbReference type="InterPro" id="IPR013155">
    <property type="entry name" value="M/V/L/I-tRNA-synth_anticd-bd"/>
</dbReference>
<dbReference type="Gene3D" id="1.10.730.10">
    <property type="entry name" value="Isoleucyl-tRNA Synthetase, Domain 1"/>
    <property type="match status" value="2"/>
</dbReference>
<proteinExistence type="inferred from homology"/>
<dbReference type="InterPro" id="IPR014729">
    <property type="entry name" value="Rossmann-like_a/b/a_fold"/>
</dbReference>
<dbReference type="SUPFAM" id="SSF52374">
    <property type="entry name" value="Nucleotidylyl transferase"/>
    <property type="match status" value="1"/>
</dbReference>
<feature type="short sequence motif" description="'KMSKS' region" evidence="9">
    <location>
        <begin position="647"/>
        <end position="651"/>
    </location>
</feature>
<keyword evidence="7 9" id="KW-0030">Aminoacyl-tRNA synthetase</keyword>
<dbReference type="Gene3D" id="2.20.28.290">
    <property type="match status" value="1"/>
</dbReference>
<dbReference type="InterPro" id="IPR002300">
    <property type="entry name" value="aa-tRNA-synth_Ia"/>
</dbReference>
<feature type="short sequence motif" description="'HIGH' region" evidence="9">
    <location>
        <begin position="42"/>
        <end position="52"/>
    </location>
</feature>
<accession>A0A7C9TLE4</accession>
<dbReference type="EMBL" id="JAAGOH010000013">
    <property type="protein sequence ID" value="NDY91985.1"/>
    <property type="molecule type" value="Genomic_DNA"/>
</dbReference>
<dbReference type="PROSITE" id="PS00178">
    <property type="entry name" value="AA_TRNA_LIGASE_I"/>
    <property type="match status" value="1"/>
</dbReference>
<name>A0A7C9TLE4_9BURK</name>
<evidence type="ECO:0000313" key="15">
    <source>
        <dbReference type="EMBL" id="NDY91985.1"/>
    </source>
</evidence>
<dbReference type="FunFam" id="3.40.50.620:FF:000003">
    <property type="entry name" value="Leucine--tRNA ligase"/>
    <property type="match status" value="1"/>
</dbReference>
<comment type="subcellular location">
    <subcellularLocation>
        <location evidence="9">Cytoplasm</location>
    </subcellularLocation>
</comment>
<dbReference type="InterPro" id="IPR009008">
    <property type="entry name" value="Val/Leu/Ile-tRNA-synth_edit"/>
</dbReference>
<reference evidence="15 16" key="1">
    <citation type="submission" date="2020-02" db="EMBL/GenBank/DDBJ databases">
        <title>Ideonella bacterium strain TBM-1.</title>
        <authorList>
            <person name="Chen W.-M."/>
        </authorList>
    </citation>
    <scope>NUCLEOTIDE SEQUENCE [LARGE SCALE GENOMIC DNA]</scope>
    <source>
        <strain evidence="15 16">TBM-1</strain>
    </source>
</reference>
<dbReference type="Gene3D" id="3.10.20.590">
    <property type="match status" value="1"/>
</dbReference>
<keyword evidence="2 9" id="KW-0963">Cytoplasm</keyword>
<evidence type="ECO:0000256" key="2">
    <source>
        <dbReference type="ARBA" id="ARBA00022490"/>
    </source>
</evidence>
<dbReference type="InterPro" id="IPR015413">
    <property type="entry name" value="Methionyl/Leucyl_tRNA_Synth"/>
</dbReference>
<dbReference type="Pfam" id="PF00133">
    <property type="entry name" value="tRNA-synt_1"/>
    <property type="match status" value="1"/>
</dbReference>
<evidence type="ECO:0000259" key="11">
    <source>
        <dbReference type="Pfam" id="PF00133"/>
    </source>
</evidence>
<feature type="domain" description="Methionyl/Valyl/Leucyl/Isoleucyl-tRNA synthetase anticodon-binding" evidence="12">
    <location>
        <begin position="727"/>
        <end position="857"/>
    </location>
</feature>
<evidence type="ECO:0000256" key="9">
    <source>
        <dbReference type="HAMAP-Rule" id="MF_00049"/>
    </source>
</evidence>
<keyword evidence="5 9" id="KW-0067">ATP-binding</keyword>
<protein>
    <recommendedName>
        <fullName evidence="9">Leucine--tRNA ligase</fullName>
        <ecNumber evidence="9">6.1.1.4</ecNumber>
    </recommendedName>
    <alternativeName>
        <fullName evidence="9">Leucyl-tRNA synthetase</fullName>
        <shortName evidence="9">LeuRS</shortName>
    </alternativeName>
</protein>
<dbReference type="InterPro" id="IPR001412">
    <property type="entry name" value="aa-tRNA-synth_I_CS"/>
</dbReference>
<dbReference type="GO" id="GO:0006429">
    <property type="term" value="P:leucyl-tRNA aminoacylation"/>
    <property type="evidence" value="ECO:0007669"/>
    <property type="project" value="UniProtKB-UniRule"/>
</dbReference>
<dbReference type="CDD" id="cd07958">
    <property type="entry name" value="Anticodon_Ia_Leu_BEm"/>
    <property type="match status" value="1"/>
</dbReference>
<dbReference type="FunFam" id="1.10.730.10:FF:000003">
    <property type="entry name" value="Leucine--tRNA ligase"/>
    <property type="match status" value="1"/>
</dbReference>
<dbReference type="GO" id="GO:0005524">
    <property type="term" value="F:ATP binding"/>
    <property type="evidence" value="ECO:0007669"/>
    <property type="project" value="UniProtKB-UniRule"/>
</dbReference>
<evidence type="ECO:0000256" key="3">
    <source>
        <dbReference type="ARBA" id="ARBA00022598"/>
    </source>
</evidence>
<evidence type="ECO:0000313" key="16">
    <source>
        <dbReference type="Proteomes" id="UP000484255"/>
    </source>
</evidence>
<organism evidence="15 16">
    <name type="scientific">Ideonella livida</name>
    <dbReference type="NCBI Taxonomy" id="2707176"/>
    <lineage>
        <taxon>Bacteria</taxon>
        <taxon>Pseudomonadati</taxon>
        <taxon>Pseudomonadota</taxon>
        <taxon>Betaproteobacteria</taxon>
        <taxon>Burkholderiales</taxon>
        <taxon>Sphaerotilaceae</taxon>
        <taxon>Ideonella</taxon>
    </lineage>
</organism>
<dbReference type="GO" id="GO:0004823">
    <property type="term" value="F:leucine-tRNA ligase activity"/>
    <property type="evidence" value="ECO:0007669"/>
    <property type="project" value="UniProtKB-UniRule"/>
</dbReference>
<comment type="caution">
    <text evidence="15">The sequence shown here is derived from an EMBL/GenBank/DDBJ whole genome shotgun (WGS) entry which is preliminary data.</text>
</comment>
<keyword evidence="4 9" id="KW-0547">Nucleotide-binding</keyword>
<feature type="domain" description="Methionyl/Leucyl tRNA synthetase" evidence="13">
    <location>
        <begin position="38"/>
        <end position="171"/>
    </location>
</feature>
<sequence length="897" mass="98245">MNEKYTPAEVESAAQAHWNARDAYRVTEDASKPKFYACSMLPYPSGKLHMGHVRNYTINDMLTRQLRMKGYNVLMPMGWDAFGLPAENAAMKGKTPPAAWTYSNIAYMKGQMQAMGLAIDWSREVATCQPTYYKWNQWLFLKMLEAGIAERRTQVVNWDPVDQTVLANEQVIDGKGWRSGAPVEKREIPGYYLNIVKYAEELLGAVANPEDPNYLAGWPERVRLMQENWIGKSAGVRFAFPHEITGADGALIQGGKLYVFTTRADTIMGVTFCAVAPEHPLATHAAASRPDLAAFIEECKKGGTTEAELATQEKKGMATGLFVTHPLTGAQVEVWIGNYVLMSYGDGAVMGVPAHDERDFAFAKKYGLSIQQVVAVEGETFSPDAWAEWYGDKQKCVCVNSGALDGLSHKAAVDQVAELVAAKGLGEKKTTWRLRDWGISRQRYWGTPIPIIHCDSCGAVPVPEKDLPVVLPEDLIPDGSGNPLNKCEGFLNVPCPCCGKPARRETDTMDTFIDSSWYYMRYCDPTNPEAMVAGGTQYWMAGGGMDQYIGGIEHAILHLLYARFWTKVMRDLGLVTVSEPFKKLLTQGMVLNHIYSRKTDKGGIEYFWPHEVEHTFDDAGKITGARLKEAKGELPAGTAIDYQGIGTMSKSKNNGIDPQELINTYGADTARLFVMFASPPEQTLEWNDAAVEGAHRFLKRVWGFASKNAATLQAGGGDFSALSAPAKALRREVHLVLRQVTSDYERMQYNTVVSGCMKLLNALEGFKAGADAATAAGDAAVLREGYSVLLRALYPACPHITHGLWAELGYAAALGDLLDAPWPAVDEAALVQDEIELVLQINGKLRGAVKVPAQADKAAIEAAAIALLVDPELAKFTEGKPPKKVVVVPGRLVNVVV</sequence>
<evidence type="ECO:0000256" key="1">
    <source>
        <dbReference type="ARBA" id="ARBA00005594"/>
    </source>
</evidence>
<dbReference type="RefSeq" id="WP_163457833.1">
    <property type="nucleotide sequence ID" value="NZ_JAAGOH010000013.1"/>
</dbReference>
<evidence type="ECO:0000259" key="14">
    <source>
        <dbReference type="Pfam" id="PF13603"/>
    </source>
</evidence>
<dbReference type="SUPFAM" id="SSF50677">
    <property type="entry name" value="ValRS/IleRS/LeuRS editing domain"/>
    <property type="match status" value="1"/>
</dbReference>
<evidence type="ECO:0000259" key="13">
    <source>
        <dbReference type="Pfam" id="PF09334"/>
    </source>
</evidence>
<dbReference type="Proteomes" id="UP000484255">
    <property type="component" value="Unassembled WGS sequence"/>
</dbReference>
<keyword evidence="16" id="KW-1185">Reference proteome</keyword>
<comment type="similarity">
    <text evidence="1 9 10">Belongs to the class-I aminoacyl-tRNA synthetase family.</text>
</comment>
<dbReference type="Pfam" id="PF13603">
    <property type="entry name" value="tRNA-synt_1_2"/>
    <property type="match status" value="1"/>
</dbReference>
<dbReference type="PRINTS" id="PR00985">
    <property type="entry name" value="TRNASYNTHLEU"/>
</dbReference>
<dbReference type="AlphaFoldDB" id="A0A7C9TLE4"/>
<evidence type="ECO:0000256" key="10">
    <source>
        <dbReference type="RuleBase" id="RU363035"/>
    </source>
</evidence>
<dbReference type="PANTHER" id="PTHR43740:SF2">
    <property type="entry name" value="LEUCINE--TRNA LIGASE, MITOCHONDRIAL"/>
    <property type="match status" value="1"/>
</dbReference>
<dbReference type="GO" id="GO:0002161">
    <property type="term" value="F:aminoacyl-tRNA deacylase activity"/>
    <property type="evidence" value="ECO:0007669"/>
    <property type="project" value="InterPro"/>
</dbReference>
<evidence type="ECO:0000256" key="7">
    <source>
        <dbReference type="ARBA" id="ARBA00023146"/>
    </source>
</evidence>
<dbReference type="EC" id="6.1.1.4" evidence="9"/>
<dbReference type="InterPro" id="IPR025709">
    <property type="entry name" value="Leu_tRNA-synth_edit"/>
</dbReference>
<dbReference type="InterPro" id="IPR002302">
    <property type="entry name" value="Leu-tRNA-ligase"/>
</dbReference>
<keyword evidence="6 9" id="KW-0648">Protein biosynthesis</keyword>
<dbReference type="HAMAP" id="MF_00049_B">
    <property type="entry name" value="Leu_tRNA_synth_B"/>
    <property type="match status" value="1"/>
</dbReference>
<feature type="domain" description="Leucyl-tRNA synthetase editing" evidence="14">
    <location>
        <begin position="227"/>
        <end position="418"/>
    </location>
</feature>
<keyword evidence="3 9" id="KW-0436">Ligase</keyword>
<gene>
    <name evidence="9" type="primary">leuS</name>
    <name evidence="15" type="ORF">G3A44_12385</name>
</gene>
<dbReference type="SUPFAM" id="SSF47323">
    <property type="entry name" value="Anticodon-binding domain of a subclass of class I aminoacyl-tRNA synthetases"/>
    <property type="match status" value="1"/>
</dbReference>
<evidence type="ECO:0000256" key="4">
    <source>
        <dbReference type="ARBA" id="ARBA00022741"/>
    </source>
</evidence>
<dbReference type="GO" id="GO:0005829">
    <property type="term" value="C:cytosol"/>
    <property type="evidence" value="ECO:0007669"/>
    <property type="project" value="TreeGrafter"/>
</dbReference>
<evidence type="ECO:0000259" key="12">
    <source>
        <dbReference type="Pfam" id="PF08264"/>
    </source>
</evidence>
<dbReference type="FunFam" id="3.90.740.10:FF:000012">
    <property type="entry name" value="Leucine--tRNA ligase"/>
    <property type="match status" value="1"/>
</dbReference>
<evidence type="ECO:0000256" key="5">
    <source>
        <dbReference type="ARBA" id="ARBA00022840"/>
    </source>
</evidence>
<evidence type="ECO:0000256" key="6">
    <source>
        <dbReference type="ARBA" id="ARBA00022917"/>
    </source>
</evidence>
<dbReference type="FunFam" id="3.40.50.620:FF:000056">
    <property type="entry name" value="Leucine--tRNA ligase"/>
    <property type="match status" value="1"/>
</dbReference>
<comment type="catalytic activity">
    <reaction evidence="8 9">
        <text>tRNA(Leu) + L-leucine + ATP = L-leucyl-tRNA(Leu) + AMP + diphosphate</text>
        <dbReference type="Rhea" id="RHEA:11688"/>
        <dbReference type="Rhea" id="RHEA-COMP:9613"/>
        <dbReference type="Rhea" id="RHEA-COMP:9622"/>
        <dbReference type="ChEBI" id="CHEBI:30616"/>
        <dbReference type="ChEBI" id="CHEBI:33019"/>
        <dbReference type="ChEBI" id="CHEBI:57427"/>
        <dbReference type="ChEBI" id="CHEBI:78442"/>
        <dbReference type="ChEBI" id="CHEBI:78494"/>
        <dbReference type="ChEBI" id="CHEBI:456215"/>
        <dbReference type="EC" id="6.1.1.4"/>
    </reaction>
</comment>